<feature type="region of interest" description="Disordered" evidence="1">
    <location>
        <begin position="456"/>
        <end position="477"/>
    </location>
</feature>
<feature type="region of interest" description="Disordered" evidence="1">
    <location>
        <begin position="320"/>
        <end position="376"/>
    </location>
</feature>
<dbReference type="AlphaFoldDB" id="A0AAD6XMS1"/>
<evidence type="ECO:0000313" key="5">
    <source>
        <dbReference type="Proteomes" id="UP001222325"/>
    </source>
</evidence>
<proteinExistence type="predicted"/>
<protein>
    <submittedName>
        <fullName evidence="4">Uncharacterized protein</fullName>
    </submittedName>
</protein>
<feature type="transmembrane region" description="Helical" evidence="2">
    <location>
        <begin position="264"/>
        <end position="287"/>
    </location>
</feature>
<dbReference type="EMBL" id="JARJCN010000086">
    <property type="protein sequence ID" value="KAJ7075992.1"/>
    <property type="molecule type" value="Genomic_DNA"/>
</dbReference>
<evidence type="ECO:0000256" key="2">
    <source>
        <dbReference type="SAM" id="Phobius"/>
    </source>
</evidence>
<feature type="chain" id="PRO_5041984572" evidence="3">
    <location>
        <begin position="25"/>
        <end position="477"/>
    </location>
</feature>
<keyword evidence="3" id="KW-0732">Signal</keyword>
<comment type="caution">
    <text evidence="4">The sequence shown here is derived from an EMBL/GenBank/DDBJ whole genome shotgun (WGS) entry which is preliminary data.</text>
</comment>
<evidence type="ECO:0000313" key="4">
    <source>
        <dbReference type="EMBL" id="KAJ7075992.1"/>
    </source>
</evidence>
<keyword evidence="2" id="KW-0472">Membrane</keyword>
<evidence type="ECO:0000256" key="1">
    <source>
        <dbReference type="SAM" id="MobiDB-lite"/>
    </source>
</evidence>
<evidence type="ECO:0000256" key="3">
    <source>
        <dbReference type="SAM" id="SignalP"/>
    </source>
</evidence>
<feature type="signal peptide" evidence="3">
    <location>
        <begin position="1"/>
        <end position="24"/>
    </location>
</feature>
<keyword evidence="2" id="KW-1133">Transmembrane helix</keyword>
<sequence length="477" mass="49898">MNFGPVTTLFTLLVLSCVIGPCNAQSSRIFQWQFGGVALSQNIPACRDFPITVKPFNPANNTRGVPPFYMMAFAVGGTVTNSLIGTDEANLKWTVNQPVGSRLLLTVVDSQGSSGGVPPSLFTVVDGQSTSCLPGPSSEPNFVVTANVTDTLNTCQPWGLTIKGGTPPYNVTLAAVNSPVVTNVTMGPTDDAFTFIDRADPGTQLLAAVSDLNGNWATGIPIVTTKGSTNTECIGLVSSSGSAAKIKADAQIAAAASKSSKKTAVIAGVVVTIVVLLLLAAGAVFFYMRRRKVQEITPRQFEAGSQPEIEDNGGQILSINAFISPGSPTQPRSPKSPGGSSFPQPASPFQSVPGSSRRGPRSIASSGMSVRNSERPAFTSFPAASIRRSAKEIEAGLATSNSMHSEFSHDTGSDISSRPLVERSQSAYVFAQGSSGYRGPARSASMGATESEIIYQHQDAGMLRELPPPYADRGRAD</sequence>
<gene>
    <name evidence="4" type="ORF">B0H15DRAFT_865053</name>
</gene>
<name>A0AAD6XMS1_9AGAR</name>
<reference evidence="4" key="1">
    <citation type="submission" date="2023-03" db="EMBL/GenBank/DDBJ databases">
        <title>Massive genome expansion in bonnet fungi (Mycena s.s.) driven by repeated elements and novel gene families across ecological guilds.</title>
        <authorList>
            <consortium name="Lawrence Berkeley National Laboratory"/>
            <person name="Harder C.B."/>
            <person name="Miyauchi S."/>
            <person name="Viragh M."/>
            <person name="Kuo A."/>
            <person name="Thoen E."/>
            <person name="Andreopoulos B."/>
            <person name="Lu D."/>
            <person name="Skrede I."/>
            <person name="Drula E."/>
            <person name="Henrissat B."/>
            <person name="Morin E."/>
            <person name="Kohler A."/>
            <person name="Barry K."/>
            <person name="LaButti K."/>
            <person name="Morin E."/>
            <person name="Salamov A."/>
            <person name="Lipzen A."/>
            <person name="Mereny Z."/>
            <person name="Hegedus B."/>
            <person name="Baldrian P."/>
            <person name="Stursova M."/>
            <person name="Weitz H."/>
            <person name="Taylor A."/>
            <person name="Grigoriev I.V."/>
            <person name="Nagy L.G."/>
            <person name="Martin F."/>
            <person name="Kauserud H."/>
        </authorList>
    </citation>
    <scope>NUCLEOTIDE SEQUENCE</scope>
    <source>
        <strain evidence="4">CBHHK173m</strain>
    </source>
</reference>
<keyword evidence="2" id="KW-0812">Transmembrane</keyword>
<dbReference type="Gene3D" id="1.20.5.510">
    <property type="entry name" value="Single helix bin"/>
    <property type="match status" value="1"/>
</dbReference>
<keyword evidence="5" id="KW-1185">Reference proteome</keyword>
<feature type="compositionally biased region" description="Low complexity" evidence="1">
    <location>
        <begin position="336"/>
        <end position="367"/>
    </location>
</feature>
<accession>A0AAD6XMS1</accession>
<organism evidence="4 5">
    <name type="scientific">Mycena belliarum</name>
    <dbReference type="NCBI Taxonomy" id="1033014"/>
    <lineage>
        <taxon>Eukaryota</taxon>
        <taxon>Fungi</taxon>
        <taxon>Dikarya</taxon>
        <taxon>Basidiomycota</taxon>
        <taxon>Agaricomycotina</taxon>
        <taxon>Agaricomycetes</taxon>
        <taxon>Agaricomycetidae</taxon>
        <taxon>Agaricales</taxon>
        <taxon>Marasmiineae</taxon>
        <taxon>Mycenaceae</taxon>
        <taxon>Mycena</taxon>
    </lineage>
</organism>
<dbReference type="Proteomes" id="UP001222325">
    <property type="component" value="Unassembled WGS sequence"/>
</dbReference>